<dbReference type="Pfam" id="PF12697">
    <property type="entry name" value="Abhydrolase_6"/>
    <property type="match status" value="1"/>
</dbReference>
<dbReference type="PRINTS" id="PR00111">
    <property type="entry name" value="ABHYDROLASE"/>
</dbReference>
<gene>
    <name evidence="2" type="ORF">QUV98_01035</name>
</gene>
<dbReference type="Proteomes" id="UP001529275">
    <property type="component" value="Unassembled WGS sequence"/>
</dbReference>
<dbReference type="InterPro" id="IPR000073">
    <property type="entry name" value="AB_hydrolase_1"/>
</dbReference>
<dbReference type="PANTHER" id="PTHR43798:SF33">
    <property type="entry name" value="HYDROLASE, PUTATIVE (AFU_ORTHOLOGUE AFUA_2G14860)-RELATED"/>
    <property type="match status" value="1"/>
</dbReference>
<dbReference type="InterPro" id="IPR050266">
    <property type="entry name" value="AB_hydrolase_sf"/>
</dbReference>
<keyword evidence="2" id="KW-0378">Hydrolase</keyword>
<dbReference type="PANTHER" id="PTHR43798">
    <property type="entry name" value="MONOACYLGLYCEROL LIPASE"/>
    <property type="match status" value="1"/>
</dbReference>
<dbReference type="SUPFAM" id="SSF53474">
    <property type="entry name" value="alpha/beta-Hydrolases"/>
    <property type="match status" value="1"/>
</dbReference>
<sequence>MTKVFIHGSGHKGSSWNEVVKNMHNNKDILCPDLSTILNGKEASYSHLYSSFVEYCHEIEGQIDLCGLSLGGILALNYAIEYPGKVKSLVLIGTPHKVPKIMFRIQNIIFRFLPESTFKNMAFNKKDTFILGNTMKDLDFSHKVNVIKCPTFIICGEKDKANMKSSYFFSQNIQQSEFIIIKETGHVVNEENPKELARILDEYYDQLNSVYKY</sequence>
<dbReference type="GO" id="GO:0016787">
    <property type="term" value="F:hydrolase activity"/>
    <property type="evidence" value="ECO:0007669"/>
    <property type="project" value="UniProtKB-KW"/>
</dbReference>
<reference evidence="3" key="1">
    <citation type="submission" date="2023-06" db="EMBL/GenBank/DDBJ databases">
        <title>Identification and characterization of horizontal gene transfer across gut microbiota members of farm animals based on homology search.</title>
        <authorList>
            <person name="Zeman M."/>
            <person name="Kubasova T."/>
            <person name="Jahodarova E."/>
            <person name="Nykrynova M."/>
            <person name="Rychlik I."/>
        </authorList>
    </citation>
    <scope>NUCLEOTIDE SEQUENCE [LARGE SCALE GENOMIC DNA]</scope>
    <source>
        <strain evidence="3">ET341</strain>
    </source>
</reference>
<dbReference type="InterPro" id="IPR029058">
    <property type="entry name" value="AB_hydrolase_fold"/>
</dbReference>
<evidence type="ECO:0000313" key="2">
    <source>
        <dbReference type="EMBL" id="MDM8194904.1"/>
    </source>
</evidence>
<accession>A0ABT7UFH0</accession>
<evidence type="ECO:0000313" key="3">
    <source>
        <dbReference type="Proteomes" id="UP001529275"/>
    </source>
</evidence>
<organism evidence="2 3">
    <name type="scientific">Massilimicrobiota timonensis</name>
    <dbReference type="NCBI Taxonomy" id="1776392"/>
    <lineage>
        <taxon>Bacteria</taxon>
        <taxon>Bacillati</taxon>
        <taxon>Bacillota</taxon>
        <taxon>Erysipelotrichia</taxon>
        <taxon>Erysipelotrichales</taxon>
        <taxon>Erysipelotrichaceae</taxon>
        <taxon>Massilimicrobiota</taxon>
    </lineage>
</organism>
<name>A0ABT7UFH0_9FIRM</name>
<dbReference type="RefSeq" id="WP_289527071.1">
    <property type="nucleotide sequence ID" value="NZ_JAUDCK010000002.1"/>
</dbReference>
<dbReference type="EMBL" id="JAUDCK010000002">
    <property type="protein sequence ID" value="MDM8194904.1"/>
    <property type="molecule type" value="Genomic_DNA"/>
</dbReference>
<proteinExistence type="predicted"/>
<protein>
    <submittedName>
        <fullName evidence="2">Alpha/beta hydrolase</fullName>
    </submittedName>
</protein>
<dbReference type="Gene3D" id="3.40.50.1820">
    <property type="entry name" value="alpha/beta hydrolase"/>
    <property type="match status" value="1"/>
</dbReference>
<feature type="domain" description="AB hydrolase-1" evidence="1">
    <location>
        <begin position="4"/>
        <end position="198"/>
    </location>
</feature>
<keyword evidence="3" id="KW-1185">Reference proteome</keyword>
<comment type="caution">
    <text evidence="2">The sequence shown here is derived from an EMBL/GenBank/DDBJ whole genome shotgun (WGS) entry which is preliminary data.</text>
</comment>
<evidence type="ECO:0000259" key="1">
    <source>
        <dbReference type="Pfam" id="PF12697"/>
    </source>
</evidence>